<dbReference type="OrthoDB" id="8063529at2759"/>
<evidence type="ECO:0000313" key="2">
    <source>
        <dbReference type="Proteomes" id="UP000786811"/>
    </source>
</evidence>
<dbReference type="EMBL" id="CAJNRD030001121">
    <property type="protein sequence ID" value="CAG5096857.1"/>
    <property type="molecule type" value="Genomic_DNA"/>
</dbReference>
<sequence length="431" mass="50304">MVEQTATTQHYHTFHGRENSTIDLVWTNCEGIYTIHDFEVQEIKHDYGLAMRWSKLVQVNPSDSIADLQNKLQAAIKKTALELKMTKGLRPPFRKRWYDNDCKELKKIANRELRKYRKPNSNSTDKTTYLKARKDYLMLCKDKKRNYHADILNKINNTRYSTDFWKAIRTFQNRPFTTPPIEAQKWEEFYTNIYQPAQTNPSHDLVGTAICCAYLGSTIHKRGREHTGLAQVPKILLLNYDIINKTTANALVQAELNRIPLSAKIWEDTWRWIIRILKIEANRLPRICFIKSVESYLNGVTDNKYNWTAQIAEFINQTNPYYARLLHNLNSEAWEKVGKQLITIYEKQLTSTISTISDNCQYLQTPIRNRESNNYYLNCNTPWCMKRLVTQIRCASSFGAVISANGKSDRFDPSNSCPCCKSDHYDTTTIH</sequence>
<protein>
    <submittedName>
        <fullName evidence="1">Uncharacterized protein</fullName>
    </submittedName>
</protein>
<evidence type="ECO:0000313" key="1">
    <source>
        <dbReference type="EMBL" id="CAG5096857.1"/>
    </source>
</evidence>
<gene>
    <name evidence="1" type="ORF">HICCMSTLAB_LOCUS8420</name>
</gene>
<keyword evidence="2" id="KW-1185">Reference proteome</keyword>
<dbReference type="Proteomes" id="UP000786811">
    <property type="component" value="Unassembled WGS sequence"/>
</dbReference>
<dbReference type="AlphaFoldDB" id="A0A8J2HFF6"/>
<organism evidence="1 2">
    <name type="scientific">Cotesia congregata</name>
    <name type="common">Parasitoid wasp</name>
    <name type="synonym">Apanteles congregatus</name>
    <dbReference type="NCBI Taxonomy" id="51543"/>
    <lineage>
        <taxon>Eukaryota</taxon>
        <taxon>Metazoa</taxon>
        <taxon>Ecdysozoa</taxon>
        <taxon>Arthropoda</taxon>
        <taxon>Hexapoda</taxon>
        <taxon>Insecta</taxon>
        <taxon>Pterygota</taxon>
        <taxon>Neoptera</taxon>
        <taxon>Endopterygota</taxon>
        <taxon>Hymenoptera</taxon>
        <taxon>Apocrita</taxon>
        <taxon>Ichneumonoidea</taxon>
        <taxon>Braconidae</taxon>
        <taxon>Microgastrinae</taxon>
        <taxon>Cotesia</taxon>
    </lineage>
</organism>
<accession>A0A8J2HFF6</accession>
<reference evidence="1" key="1">
    <citation type="submission" date="2021-04" db="EMBL/GenBank/DDBJ databases">
        <authorList>
            <person name="Chebbi M.A.C M."/>
        </authorList>
    </citation>
    <scope>NUCLEOTIDE SEQUENCE</scope>
</reference>
<comment type="caution">
    <text evidence="1">The sequence shown here is derived from an EMBL/GenBank/DDBJ whole genome shotgun (WGS) entry which is preliminary data.</text>
</comment>
<proteinExistence type="predicted"/>
<name>A0A8J2HFF6_COTCN</name>